<evidence type="ECO:0000313" key="6">
    <source>
        <dbReference type="Proteomes" id="UP000054260"/>
    </source>
</evidence>
<evidence type="ECO:0000313" key="5">
    <source>
        <dbReference type="EMBL" id="KUK90168.1"/>
    </source>
</evidence>
<protein>
    <submittedName>
        <fullName evidence="5">SUF system FeS assembly protein, NifU family</fullName>
    </submittedName>
    <submittedName>
        <fullName evidence="3">SUF system NifU family Fe-S cluster assembly protein</fullName>
    </submittedName>
</protein>
<evidence type="ECO:0000256" key="1">
    <source>
        <dbReference type="ARBA" id="ARBA00006420"/>
    </source>
</evidence>
<dbReference type="AlphaFoldDB" id="A0A101I7M7"/>
<dbReference type="EMBL" id="DQBS01000192">
    <property type="protein sequence ID" value="HCO70607.1"/>
    <property type="molecule type" value="Genomic_DNA"/>
</dbReference>
<comment type="caution">
    <text evidence="5">The sequence shown here is derived from an EMBL/GenBank/DDBJ whole genome shotgun (WGS) entry which is preliminary data.</text>
</comment>
<organism evidence="5 7">
    <name type="scientific">Mesotoga infera</name>
    <dbReference type="NCBI Taxonomy" id="1236046"/>
    <lineage>
        <taxon>Bacteria</taxon>
        <taxon>Thermotogati</taxon>
        <taxon>Thermotogota</taxon>
        <taxon>Thermotogae</taxon>
        <taxon>Kosmotogales</taxon>
        <taxon>Kosmotogaceae</taxon>
        <taxon>Mesotoga</taxon>
    </lineage>
</organism>
<dbReference type="PATRIC" id="fig|1236046.5.peg.228"/>
<dbReference type="InterPro" id="IPR002871">
    <property type="entry name" value="NIF_FeS_clus_asmbl_NifU_N"/>
</dbReference>
<dbReference type="GO" id="GO:0051536">
    <property type="term" value="F:iron-sulfur cluster binding"/>
    <property type="evidence" value="ECO:0007669"/>
    <property type="project" value="InterPro"/>
</dbReference>
<name>A0A101I7M7_9BACT</name>
<comment type="similarity">
    <text evidence="1">Belongs to the NifU family.</text>
</comment>
<feature type="domain" description="NIF system FeS cluster assembly NifU N-terminal" evidence="2">
    <location>
        <begin position="7"/>
        <end position="124"/>
    </location>
</feature>
<dbReference type="FunFam" id="3.90.1010.10:FF:000002">
    <property type="entry name" value="Iron-sulfur cluster assembly scaffold protein NifU"/>
    <property type="match status" value="1"/>
</dbReference>
<sequence length="146" mass="15852">MNFEQLYSDFIMFHFKNNTHRGRLEDSTHTVEGSNTSCGDSITLYLIIGRGVVNAVGFEGEGCAISQASAAVMAEILEGKSLEEAAVTIVNFEKMIAGEEYDGSKIGDAAFFEGLKEHPMRAKCAILPWKTAAKVLVSKQQKKTGA</sequence>
<dbReference type="Proteomes" id="UP000054260">
    <property type="component" value="Unassembled WGS sequence"/>
</dbReference>
<dbReference type="Pfam" id="PF01592">
    <property type="entry name" value="NifU_N"/>
    <property type="match status" value="1"/>
</dbReference>
<accession>A0A101I7M7</accession>
<reference evidence="6 7" key="2">
    <citation type="journal article" date="2015" name="MBio">
        <title>Genome-Resolved Metagenomic Analysis Reveals Roles for Candidate Phyla and Other Microbial Community Members in Biogeochemical Transformations in Oil Reservoirs.</title>
        <authorList>
            <person name="Hu P."/>
            <person name="Tom L."/>
            <person name="Singh A."/>
            <person name="Thomas B.C."/>
            <person name="Baker B.J."/>
            <person name="Piceno Y.M."/>
            <person name="Andersen G.L."/>
            <person name="Banfield J.F."/>
        </authorList>
    </citation>
    <scope>NUCLEOTIDE SEQUENCE [LARGE SCALE GENOMIC DNA]</scope>
</reference>
<dbReference type="PANTHER" id="PTHR10093">
    <property type="entry name" value="IRON-SULFUR CLUSTER ASSEMBLY ENZYME NIFU HOMOLOG"/>
    <property type="match status" value="1"/>
</dbReference>
<gene>
    <name evidence="3" type="ORF">DIT26_08580</name>
    <name evidence="4" type="ORF">XD86_0293</name>
    <name evidence="5" type="ORF">XE02_0661</name>
</gene>
<evidence type="ECO:0000259" key="2">
    <source>
        <dbReference type="Pfam" id="PF01592"/>
    </source>
</evidence>
<dbReference type="SUPFAM" id="SSF82649">
    <property type="entry name" value="SufE/NifU"/>
    <property type="match status" value="1"/>
</dbReference>
<evidence type="ECO:0000313" key="3">
    <source>
        <dbReference type="EMBL" id="HCO70607.1"/>
    </source>
</evidence>
<reference evidence="5" key="1">
    <citation type="journal article" date="2015" name="MBio">
        <title>Genome-resolved metagenomic analysis reveals roles for candidate phyla and other microbial community members in biogeochemical transformations in oil reservoirs.</title>
        <authorList>
            <person name="Hu P."/>
            <person name="Tom L."/>
            <person name="Singh A."/>
            <person name="Thomas B.C."/>
            <person name="Baker B.J."/>
            <person name="Piceno Y.M."/>
            <person name="Andersen G.L."/>
            <person name="Banfield J.F."/>
        </authorList>
    </citation>
    <scope>NUCLEOTIDE SEQUENCE [LARGE SCALE GENOMIC DNA]</scope>
    <source>
        <strain evidence="4">46_47</strain>
        <strain evidence="5">46_70</strain>
    </source>
</reference>
<dbReference type="Proteomes" id="UP000055014">
    <property type="component" value="Unassembled WGS sequence"/>
</dbReference>
<dbReference type="EMBL" id="LGGH01000025">
    <property type="protein sequence ID" value="KUK68262.1"/>
    <property type="molecule type" value="Genomic_DNA"/>
</dbReference>
<dbReference type="Gene3D" id="3.90.1010.10">
    <property type="match status" value="1"/>
</dbReference>
<dbReference type="GO" id="GO:0005506">
    <property type="term" value="F:iron ion binding"/>
    <property type="evidence" value="ECO:0007669"/>
    <property type="project" value="InterPro"/>
</dbReference>
<evidence type="ECO:0000313" key="4">
    <source>
        <dbReference type="EMBL" id="KUK68262.1"/>
    </source>
</evidence>
<evidence type="ECO:0000313" key="8">
    <source>
        <dbReference type="Proteomes" id="UP000264215"/>
    </source>
</evidence>
<proteinExistence type="inferred from homology"/>
<dbReference type="CDD" id="cd06664">
    <property type="entry name" value="IscU_like"/>
    <property type="match status" value="1"/>
</dbReference>
<dbReference type="NCBIfam" id="TIGR01994">
    <property type="entry name" value="SUF_scaf_2"/>
    <property type="match status" value="1"/>
</dbReference>
<dbReference type="GO" id="GO:0016226">
    <property type="term" value="P:iron-sulfur cluster assembly"/>
    <property type="evidence" value="ECO:0007669"/>
    <property type="project" value="InterPro"/>
</dbReference>
<dbReference type="EMBL" id="LGGW01000048">
    <property type="protein sequence ID" value="KUK90168.1"/>
    <property type="molecule type" value="Genomic_DNA"/>
</dbReference>
<reference evidence="3 8" key="3">
    <citation type="journal article" date="2018" name="Nat. Biotechnol.">
        <title>A standardized bacterial taxonomy based on genome phylogeny substantially revises the tree of life.</title>
        <authorList>
            <person name="Parks D.H."/>
            <person name="Chuvochina M."/>
            <person name="Waite D.W."/>
            <person name="Rinke C."/>
            <person name="Skarshewski A."/>
            <person name="Chaumeil P.A."/>
            <person name="Hugenholtz P."/>
        </authorList>
    </citation>
    <scope>NUCLEOTIDE SEQUENCE [LARGE SCALE GENOMIC DNA]</scope>
    <source>
        <strain evidence="3">UBA9905</strain>
    </source>
</reference>
<evidence type="ECO:0000313" key="7">
    <source>
        <dbReference type="Proteomes" id="UP000055014"/>
    </source>
</evidence>
<dbReference type="Proteomes" id="UP000264215">
    <property type="component" value="Unassembled WGS sequence"/>
</dbReference>